<feature type="region of interest" description="Disordered" evidence="7">
    <location>
        <begin position="235"/>
        <end position="254"/>
    </location>
</feature>
<dbReference type="OrthoDB" id="10262308at2759"/>
<dbReference type="EMBL" id="GG745339">
    <property type="protein sequence ID" value="KNE61814.1"/>
    <property type="molecule type" value="Genomic_DNA"/>
</dbReference>
<organism evidence="9 10">
    <name type="scientific">Allomyces macrogynus (strain ATCC 38327)</name>
    <name type="common">Allomyces javanicus var. macrogynus</name>
    <dbReference type="NCBI Taxonomy" id="578462"/>
    <lineage>
        <taxon>Eukaryota</taxon>
        <taxon>Fungi</taxon>
        <taxon>Fungi incertae sedis</taxon>
        <taxon>Blastocladiomycota</taxon>
        <taxon>Blastocladiomycetes</taxon>
        <taxon>Blastocladiales</taxon>
        <taxon>Blastocladiaceae</taxon>
        <taxon>Allomyces</taxon>
    </lineage>
</organism>
<evidence type="ECO:0000256" key="7">
    <source>
        <dbReference type="SAM" id="MobiDB-lite"/>
    </source>
</evidence>
<feature type="domain" description="Large ribosomal subunit protein uL10-like insertion" evidence="8">
    <location>
        <begin position="125"/>
        <end position="199"/>
    </location>
</feature>
<dbReference type="CDD" id="cd05796">
    <property type="entry name" value="Ribosomal_P0_like"/>
    <property type="match status" value="1"/>
</dbReference>
<evidence type="ECO:0000256" key="4">
    <source>
        <dbReference type="ARBA" id="ARBA00022490"/>
    </source>
</evidence>
<evidence type="ECO:0000313" key="9">
    <source>
        <dbReference type="EMBL" id="KNE61814.1"/>
    </source>
</evidence>
<comment type="similarity">
    <text evidence="2 6">Belongs to the universal ribosomal protein uL10 family.</text>
</comment>
<dbReference type="STRING" id="578462.A0A0L0SH88"/>
<dbReference type="eggNOG" id="KOG0816">
    <property type="taxonomic scope" value="Eukaryota"/>
</dbReference>
<comment type="subunit">
    <text evidence="3 6">Associates with the pre-60S ribosomal particle.</text>
</comment>
<dbReference type="AlphaFoldDB" id="A0A0L0SH88"/>
<evidence type="ECO:0000256" key="5">
    <source>
        <dbReference type="ARBA" id="ARBA00023242"/>
    </source>
</evidence>
<comment type="function">
    <text evidence="1 6">Component of the ribosome assembly machinery. Nuclear paralog of the ribosomal protein P0, it binds pre-60S subunits at an early stage of assembly in the nucleolus, and is replaced by P0 in cytoplasmic pre-60S subunits and mature 80S ribosomes.</text>
</comment>
<sequence length="254" mass="28144">MPKSKRQRTVHLTRTDKGGRPAKDKLITAIRDAAESFKYIHVLAVENMRNVALKDVRSEWANSRFFFGKTKVMALALGTDAAAEVLPDVHVLANKLSGQVGLLFTSRPVEEVVEFFKSYTVPDFARAGNIARETVTVPEGPVVRGAENDPFPHNMEPQLRKLGMPTILKKGIVSLVRNYTICTKGKALTSEQAQLLKLFYHQQADFRMHLLAYYDVDASKVEDMSHEFPRAAAIAAGEAPDAGSDVEDGDDMEL</sequence>
<dbReference type="Proteomes" id="UP000054350">
    <property type="component" value="Unassembled WGS sequence"/>
</dbReference>
<evidence type="ECO:0000256" key="6">
    <source>
        <dbReference type="RuleBase" id="RU364039"/>
    </source>
</evidence>
<dbReference type="FunFam" id="3.30.70.1730:FF:000005">
    <property type="entry name" value="Ribosome assembly factor mrt4"/>
    <property type="match status" value="1"/>
</dbReference>
<dbReference type="Gene3D" id="3.90.105.20">
    <property type="match status" value="1"/>
</dbReference>
<feature type="compositionally biased region" description="Acidic residues" evidence="7">
    <location>
        <begin position="244"/>
        <end position="254"/>
    </location>
</feature>
<evidence type="ECO:0000259" key="8">
    <source>
        <dbReference type="Pfam" id="PF17777"/>
    </source>
</evidence>
<evidence type="ECO:0000256" key="3">
    <source>
        <dbReference type="ARBA" id="ARBA00011117"/>
    </source>
</evidence>
<dbReference type="VEuPathDB" id="FungiDB:AMAG_07092"/>
<dbReference type="GO" id="GO:0005730">
    <property type="term" value="C:nucleolus"/>
    <property type="evidence" value="ECO:0007669"/>
    <property type="project" value="UniProtKB-SubCell"/>
</dbReference>
<dbReference type="SUPFAM" id="SSF160369">
    <property type="entry name" value="Ribosomal protein L10-like"/>
    <property type="match status" value="1"/>
</dbReference>
<gene>
    <name evidence="9" type="ORF">AMAG_07092</name>
</gene>
<dbReference type="InterPro" id="IPR033867">
    <property type="entry name" value="Mrt4"/>
</dbReference>
<keyword evidence="5 6" id="KW-0539">Nucleus</keyword>
<dbReference type="FunFam" id="3.90.105.20:FF:000003">
    <property type="entry name" value="Ribosome assembly factor mrt4"/>
    <property type="match status" value="1"/>
</dbReference>
<dbReference type="GO" id="GO:0003723">
    <property type="term" value="F:RNA binding"/>
    <property type="evidence" value="ECO:0007669"/>
    <property type="project" value="TreeGrafter"/>
</dbReference>
<dbReference type="InterPro" id="IPR043164">
    <property type="entry name" value="Ribosomal_uL10-like_insert_sf"/>
</dbReference>
<dbReference type="PANTHER" id="PTHR45841">
    <property type="entry name" value="MRNA TURNOVER PROTEIN 4 MRTO4"/>
    <property type="match status" value="1"/>
</dbReference>
<dbReference type="GO" id="GO:0005737">
    <property type="term" value="C:cytoplasm"/>
    <property type="evidence" value="ECO:0007669"/>
    <property type="project" value="UniProtKB-SubCell"/>
</dbReference>
<proteinExistence type="inferred from homology"/>
<dbReference type="GO" id="GO:0000027">
    <property type="term" value="P:ribosomal large subunit assembly"/>
    <property type="evidence" value="ECO:0007669"/>
    <property type="project" value="InterPro"/>
</dbReference>
<feature type="region of interest" description="Disordered" evidence="7">
    <location>
        <begin position="1"/>
        <end position="20"/>
    </location>
</feature>
<protein>
    <recommendedName>
        <fullName evidence="6">Ribosome assembly factor mrt4</fullName>
    </recommendedName>
</protein>
<dbReference type="Gene3D" id="3.30.70.1730">
    <property type="match status" value="1"/>
</dbReference>
<reference evidence="10" key="2">
    <citation type="submission" date="2009-11" db="EMBL/GenBank/DDBJ databases">
        <title>The Genome Sequence of Allomyces macrogynus strain ATCC 38327.</title>
        <authorList>
            <consortium name="The Broad Institute Genome Sequencing Platform"/>
            <person name="Russ C."/>
            <person name="Cuomo C."/>
            <person name="Shea T."/>
            <person name="Young S.K."/>
            <person name="Zeng Q."/>
            <person name="Koehrsen M."/>
            <person name="Haas B."/>
            <person name="Borodovsky M."/>
            <person name="Guigo R."/>
            <person name="Alvarado L."/>
            <person name="Berlin A."/>
            <person name="Borenstein D."/>
            <person name="Chen Z."/>
            <person name="Engels R."/>
            <person name="Freedman E."/>
            <person name="Gellesch M."/>
            <person name="Goldberg J."/>
            <person name="Griggs A."/>
            <person name="Gujja S."/>
            <person name="Heiman D."/>
            <person name="Hepburn T."/>
            <person name="Howarth C."/>
            <person name="Jen D."/>
            <person name="Larson L."/>
            <person name="Lewis B."/>
            <person name="Mehta T."/>
            <person name="Park D."/>
            <person name="Pearson M."/>
            <person name="Roberts A."/>
            <person name="Saif S."/>
            <person name="Shenoy N."/>
            <person name="Sisk P."/>
            <person name="Stolte C."/>
            <person name="Sykes S."/>
            <person name="Walk T."/>
            <person name="White J."/>
            <person name="Yandava C."/>
            <person name="Burger G."/>
            <person name="Gray M.W."/>
            <person name="Holland P.W.H."/>
            <person name="King N."/>
            <person name="Lang F.B.F."/>
            <person name="Roger A.J."/>
            <person name="Ruiz-Trillo I."/>
            <person name="Lander E."/>
            <person name="Nusbaum C."/>
        </authorList>
    </citation>
    <scope>NUCLEOTIDE SEQUENCE [LARGE SCALE GENOMIC DNA]</scope>
    <source>
        <strain evidence="10">ATCC 38327</strain>
    </source>
</reference>
<evidence type="ECO:0000256" key="2">
    <source>
        <dbReference type="ARBA" id="ARBA00008889"/>
    </source>
</evidence>
<dbReference type="OMA" id="LEWAENY"/>
<evidence type="ECO:0000256" key="1">
    <source>
        <dbReference type="ARBA" id="ARBA00004046"/>
    </source>
</evidence>
<dbReference type="GO" id="GO:0000956">
    <property type="term" value="P:nuclear-transcribed mRNA catabolic process"/>
    <property type="evidence" value="ECO:0007669"/>
    <property type="project" value="TreeGrafter"/>
</dbReference>
<keyword evidence="4 6" id="KW-0963">Cytoplasm</keyword>
<dbReference type="GO" id="GO:0030687">
    <property type="term" value="C:preribosome, large subunit precursor"/>
    <property type="evidence" value="ECO:0007669"/>
    <property type="project" value="TreeGrafter"/>
</dbReference>
<dbReference type="InterPro" id="IPR040637">
    <property type="entry name" value="Ribosomal_uL10-like_insert"/>
</dbReference>
<dbReference type="InterPro" id="IPR043141">
    <property type="entry name" value="Ribosomal_uL10-like_sf"/>
</dbReference>
<reference evidence="9 10" key="1">
    <citation type="submission" date="2009-11" db="EMBL/GenBank/DDBJ databases">
        <title>Annotation of Allomyces macrogynus ATCC 38327.</title>
        <authorList>
            <consortium name="The Broad Institute Genome Sequencing Platform"/>
            <person name="Russ C."/>
            <person name="Cuomo C."/>
            <person name="Burger G."/>
            <person name="Gray M.W."/>
            <person name="Holland P.W.H."/>
            <person name="King N."/>
            <person name="Lang F.B.F."/>
            <person name="Roger A.J."/>
            <person name="Ruiz-Trillo I."/>
            <person name="Young S.K."/>
            <person name="Zeng Q."/>
            <person name="Gargeya S."/>
            <person name="Fitzgerald M."/>
            <person name="Haas B."/>
            <person name="Abouelleil A."/>
            <person name="Alvarado L."/>
            <person name="Arachchi H.M."/>
            <person name="Berlin A."/>
            <person name="Chapman S.B."/>
            <person name="Gearin G."/>
            <person name="Goldberg J."/>
            <person name="Griggs A."/>
            <person name="Gujja S."/>
            <person name="Hansen M."/>
            <person name="Heiman D."/>
            <person name="Howarth C."/>
            <person name="Larimer J."/>
            <person name="Lui A."/>
            <person name="MacDonald P.J.P."/>
            <person name="McCowen C."/>
            <person name="Montmayeur A."/>
            <person name="Murphy C."/>
            <person name="Neiman D."/>
            <person name="Pearson M."/>
            <person name="Priest M."/>
            <person name="Roberts A."/>
            <person name="Saif S."/>
            <person name="Shea T."/>
            <person name="Sisk P."/>
            <person name="Stolte C."/>
            <person name="Sykes S."/>
            <person name="Wortman J."/>
            <person name="Nusbaum C."/>
            <person name="Birren B."/>
        </authorList>
    </citation>
    <scope>NUCLEOTIDE SEQUENCE [LARGE SCALE GENOMIC DNA]</scope>
    <source>
        <strain evidence="9 10">ATCC 38327</strain>
    </source>
</reference>
<keyword evidence="10" id="KW-1185">Reference proteome</keyword>
<dbReference type="InterPro" id="IPR051742">
    <property type="entry name" value="Ribosome_Assembly_uL10"/>
</dbReference>
<dbReference type="PANTHER" id="PTHR45841:SF1">
    <property type="entry name" value="MRNA TURNOVER PROTEIN 4 HOMOLOG"/>
    <property type="match status" value="1"/>
</dbReference>
<accession>A0A0L0SH88</accession>
<evidence type="ECO:0000313" key="10">
    <source>
        <dbReference type="Proteomes" id="UP000054350"/>
    </source>
</evidence>
<dbReference type="InterPro" id="IPR001790">
    <property type="entry name" value="Ribosomal_uL10"/>
</dbReference>
<name>A0A0L0SH88_ALLM3</name>
<feature type="compositionally biased region" description="Basic residues" evidence="7">
    <location>
        <begin position="1"/>
        <end position="11"/>
    </location>
</feature>
<dbReference type="GO" id="GO:0006364">
    <property type="term" value="P:rRNA processing"/>
    <property type="evidence" value="ECO:0007669"/>
    <property type="project" value="TreeGrafter"/>
</dbReference>
<comment type="subcellular location">
    <subcellularLocation>
        <location evidence="6">Cytoplasm</location>
    </subcellularLocation>
    <subcellularLocation>
        <location evidence="6">Nucleus</location>
        <location evidence="6">Nucleolus</location>
    </subcellularLocation>
</comment>
<keyword evidence="6" id="KW-0690">Ribosome biogenesis</keyword>
<dbReference type="Pfam" id="PF17777">
    <property type="entry name" value="RL10P_insert"/>
    <property type="match status" value="1"/>
</dbReference>
<dbReference type="Pfam" id="PF00466">
    <property type="entry name" value="Ribosomal_L10"/>
    <property type="match status" value="1"/>
</dbReference>